<organism evidence="2 3">
    <name type="scientific">Pyrolobus fumarii (strain DSM 11204 / 1A)</name>
    <dbReference type="NCBI Taxonomy" id="694429"/>
    <lineage>
        <taxon>Archaea</taxon>
        <taxon>Thermoproteota</taxon>
        <taxon>Thermoprotei</taxon>
        <taxon>Desulfurococcales</taxon>
        <taxon>Pyrodictiaceae</taxon>
        <taxon>Pyrolobus</taxon>
    </lineage>
</organism>
<reference evidence="2 3" key="1">
    <citation type="journal article" date="2011" name="Stand. Genomic Sci.">
        <title>Complete genome sequence of the hyperthermophilic chemolithoautotroph Pyrolobus fumarii type strain (1A).</title>
        <authorList>
            <person name="Anderson I."/>
            <person name="Goker M."/>
            <person name="Nolan M."/>
            <person name="Lucas S."/>
            <person name="Hammon N."/>
            <person name="Deshpande S."/>
            <person name="Cheng J.F."/>
            <person name="Tapia R."/>
            <person name="Han C."/>
            <person name="Goodwin L."/>
            <person name="Pitluck S."/>
            <person name="Huntemann M."/>
            <person name="Liolios K."/>
            <person name="Ivanova N."/>
            <person name="Pagani I."/>
            <person name="Mavromatis K."/>
            <person name="Ovchinikova G."/>
            <person name="Pati A."/>
            <person name="Chen A."/>
            <person name="Palaniappan K."/>
            <person name="Land M."/>
            <person name="Hauser L."/>
            <person name="Brambilla E.M."/>
            <person name="Huber H."/>
            <person name="Yasawong M."/>
            <person name="Rohde M."/>
            <person name="Spring S."/>
            <person name="Abt B."/>
            <person name="Sikorski J."/>
            <person name="Wirth R."/>
            <person name="Detter J.C."/>
            <person name="Woyke T."/>
            <person name="Bristow J."/>
            <person name="Eisen J.A."/>
            <person name="Markowitz V."/>
            <person name="Hugenholtz P."/>
            <person name="Kyrpides N.C."/>
            <person name="Klenk H.P."/>
            <person name="Lapidus A."/>
        </authorList>
    </citation>
    <scope>NUCLEOTIDE SEQUENCE [LARGE SCALE GENOMIC DNA]</scope>
    <source>
        <strain evidence="3">DSM 11204 / 1A</strain>
    </source>
</reference>
<keyword evidence="3" id="KW-1185">Reference proteome</keyword>
<evidence type="ECO:0000313" key="3">
    <source>
        <dbReference type="Proteomes" id="UP000001037"/>
    </source>
</evidence>
<dbReference type="EMBL" id="CP002838">
    <property type="protein sequence ID" value="AEM38020.1"/>
    <property type="molecule type" value="Genomic_DNA"/>
</dbReference>
<gene>
    <name evidence="2" type="ordered locus">Pyrfu_0148</name>
</gene>
<evidence type="ECO:0000259" key="1">
    <source>
        <dbReference type="Pfam" id="PF07883"/>
    </source>
</evidence>
<feature type="domain" description="Cupin type-2" evidence="1">
    <location>
        <begin position="52"/>
        <end position="119"/>
    </location>
</feature>
<dbReference type="SUPFAM" id="SSF51182">
    <property type="entry name" value="RmlC-like cupins"/>
    <property type="match status" value="1"/>
</dbReference>
<proteinExistence type="predicted"/>
<name>G0EEH9_PYRF1</name>
<dbReference type="RefSeq" id="WP_014025697.1">
    <property type="nucleotide sequence ID" value="NC_015931.1"/>
</dbReference>
<dbReference type="Pfam" id="PF07883">
    <property type="entry name" value="Cupin_2"/>
    <property type="match status" value="1"/>
</dbReference>
<dbReference type="HOGENOM" id="CLU_116722_4_1_2"/>
<dbReference type="PANTHER" id="PTHR37694:SF1">
    <property type="entry name" value="SLR8022 PROTEIN"/>
    <property type="match status" value="1"/>
</dbReference>
<accession>G0EEH9</accession>
<dbReference type="CDD" id="cd02222">
    <property type="entry name" value="cupin_TM1459-like"/>
    <property type="match status" value="1"/>
</dbReference>
<dbReference type="Gene3D" id="2.60.120.10">
    <property type="entry name" value="Jelly Rolls"/>
    <property type="match status" value="1"/>
</dbReference>
<dbReference type="InterPro" id="IPR011051">
    <property type="entry name" value="RmlC_Cupin_sf"/>
</dbReference>
<sequence length="136" mass="15267">MAVVRRGPCGEIVGNYTGVSEEKVVMNNVELKGVWIRWLIRGGEARGFAMRVFRIEPGAVIPAHTHPWEHGIFVLKGEGVVRIGRSRYVVRAGDYLLIPPNVEHEYVNVGNEDFEFICVIPSKATVDEKYDPCNKS</sequence>
<dbReference type="InterPro" id="IPR014710">
    <property type="entry name" value="RmlC-like_jellyroll"/>
</dbReference>
<dbReference type="eggNOG" id="arCOG02994">
    <property type="taxonomic scope" value="Archaea"/>
</dbReference>
<dbReference type="Proteomes" id="UP000001037">
    <property type="component" value="Chromosome"/>
</dbReference>
<dbReference type="PANTHER" id="PTHR37694">
    <property type="entry name" value="SLR8022 PROTEIN"/>
    <property type="match status" value="1"/>
</dbReference>
<dbReference type="AlphaFoldDB" id="G0EEH9"/>
<dbReference type="InterPro" id="IPR013096">
    <property type="entry name" value="Cupin_2"/>
</dbReference>
<dbReference type="InParanoid" id="G0EEH9"/>
<dbReference type="GeneID" id="11139783"/>
<dbReference type="KEGG" id="pfm:Pyrfu_0148"/>
<evidence type="ECO:0000313" key="2">
    <source>
        <dbReference type="EMBL" id="AEM38020.1"/>
    </source>
</evidence>
<protein>
    <submittedName>
        <fullName evidence="2">Cupin 2 conserved barrel domain protein</fullName>
    </submittedName>
</protein>
<dbReference type="STRING" id="694429.Pyrfu_0148"/>